<dbReference type="InterPro" id="IPR023214">
    <property type="entry name" value="HAD_sf"/>
</dbReference>
<dbReference type="Gene3D" id="1.10.150.520">
    <property type="match status" value="1"/>
</dbReference>
<dbReference type="PROSITE" id="PS01228">
    <property type="entry name" value="COF_1"/>
    <property type="match status" value="1"/>
</dbReference>
<dbReference type="PANTHER" id="PTHR46470">
    <property type="entry name" value="N-ACYLNEURAMINATE-9-PHOSPHATASE"/>
    <property type="match status" value="1"/>
</dbReference>
<dbReference type="Gene3D" id="3.40.50.1000">
    <property type="entry name" value="HAD superfamily/HAD-like"/>
    <property type="match status" value="1"/>
</dbReference>
<comment type="caution">
    <text evidence="5">The sequence shown here is derived from an EMBL/GenBank/DDBJ whole genome shotgun (WGS) entry which is preliminary data.</text>
</comment>
<keyword evidence="4" id="KW-0460">Magnesium</keyword>
<dbReference type="InterPro" id="IPR051400">
    <property type="entry name" value="HAD-like_hydrolase"/>
</dbReference>
<evidence type="ECO:0000313" key="6">
    <source>
        <dbReference type="Proteomes" id="UP000310541"/>
    </source>
</evidence>
<evidence type="ECO:0000256" key="4">
    <source>
        <dbReference type="ARBA" id="ARBA00022842"/>
    </source>
</evidence>
<dbReference type="Proteomes" id="UP000310541">
    <property type="component" value="Unassembled WGS sequence"/>
</dbReference>
<comment type="cofactor">
    <cofactor evidence="1">
        <name>Mg(2+)</name>
        <dbReference type="ChEBI" id="CHEBI:18420"/>
    </cofactor>
</comment>
<dbReference type="GO" id="GO:0046872">
    <property type="term" value="F:metal ion binding"/>
    <property type="evidence" value="ECO:0007669"/>
    <property type="project" value="UniProtKB-KW"/>
</dbReference>
<keyword evidence="2" id="KW-0479">Metal-binding</keyword>
<name>A0A4U1MPQ5_9BACL</name>
<dbReference type="RefSeq" id="WP_136946370.1">
    <property type="nucleotide sequence ID" value="NZ_SWFM01000001.1"/>
</dbReference>
<dbReference type="SFLD" id="SFLDG01129">
    <property type="entry name" value="C1.5:_HAD__Beta-PGM__Phosphata"/>
    <property type="match status" value="1"/>
</dbReference>
<evidence type="ECO:0000256" key="3">
    <source>
        <dbReference type="ARBA" id="ARBA00022801"/>
    </source>
</evidence>
<dbReference type="OrthoDB" id="9809962at2"/>
<dbReference type="PRINTS" id="PR00413">
    <property type="entry name" value="HADHALOGNASE"/>
</dbReference>
<evidence type="ECO:0000256" key="1">
    <source>
        <dbReference type="ARBA" id="ARBA00001946"/>
    </source>
</evidence>
<proteinExistence type="predicted"/>
<dbReference type="SUPFAM" id="SSF56784">
    <property type="entry name" value="HAD-like"/>
    <property type="match status" value="1"/>
</dbReference>
<evidence type="ECO:0000313" key="5">
    <source>
        <dbReference type="EMBL" id="TKD72520.1"/>
    </source>
</evidence>
<dbReference type="NCBIfam" id="TIGR01509">
    <property type="entry name" value="HAD-SF-IA-v3"/>
    <property type="match status" value="1"/>
</dbReference>
<keyword evidence="3 5" id="KW-0378">Hydrolase</keyword>
<accession>A0A4U1MPQ5</accession>
<protein>
    <submittedName>
        <fullName evidence="5">HAD family hydrolase</fullName>
    </submittedName>
</protein>
<dbReference type="EMBL" id="SWFM01000001">
    <property type="protein sequence ID" value="TKD72520.1"/>
    <property type="molecule type" value="Genomic_DNA"/>
</dbReference>
<dbReference type="Pfam" id="PF13419">
    <property type="entry name" value="HAD_2"/>
    <property type="match status" value="1"/>
</dbReference>
<dbReference type="InterPro" id="IPR036412">
    <property type="entry name" value="HAD-like_sf"/>
</dbReference>
<reference evidence="5 6" key="1">
    <citation type="submission" date="2019-04" db="EMBL/GenBank/DDBJ databases">
        <title>Genome sequence of Bacillus hwajinpoensis strain Y2.</title>
        <authorList>
            <person name="Fair J.L."/>
            <person name="Maclea K.S."/>
        </authorList>
    </citation>
    <scope>NUCLEOTIDE SEQUENCE [LARGE SCALE GENOMIC DNA]</scope>
    <source>
        <strain evidence="5 6">Y2</strain>
    </source>
</reference>
<dbReference type="InterPro" id="IPR041492">
    <property type="entry name" value="HAD_2"/>
</dbReference>
<dbReference type="PANTHER" id="PTHR46470:SF2">
    <property type="entry name" value="GLYCERALDEHYDE 3-PHOSPHATE PHOSPHATASE"/>
    <property type="match status" value="1"/>
</dbReference>
<dbReference type="NCBIfam" id="TIGR01549">
    <property type="entry name" value="HAD-SF-IA-v1"/>
    <property type="match status" value="1"/>
</dbReference>
<dbReference type="SFLD" id="SFLDS00003">
    <property type="entry name" value="Haloacid_Dehalogenase"/>
    <property type="match status" value="1"/>
</dbReference>
<dbReference type="SFLD" id="SFLDG01135">
    <property type="entry name" value="C1.5.6:_HAD__Beta-PGM__Phospha"/>
    <property type="match status" value="1"/>
</dbReference>
<organism evidence="5 6">
    <name type="scientific">Guptibacillus hwajinpoensis</name>
    <dbReference type="NCBI Taxonomy" id="208199"/>
    <lineage>
        <taxon>Bacteria</taxon>
        <taxon>Bacillati</taxon>
        <taxon>Bacillota</taxon>
        <taxon>Bacilli</taxon>
        <taxon>Bacillales</taxon>
        <taxon>Guptibacillaceae</taxon>
        <taxon>Guptibacillus</taxon>
    </lineage>
</organism>
<dbReference type="GO" id="GO:0044281">
    <property type="term" value="P:small molecule metabolic process"/>
    <property type="evidence" value="ECO:0007669"/>
    <property type="project" value="UniProtKB-ARBA"/>
</dbReference>
<dbReference type="InterPro" id="IPR006439">
    <property type="entry name" value="HAD-SF_hydro_IA"/>
</dbReference>
<gene>
    <name evidence="5" type="ORF">FBF83_07020</name>
</gene>
<dbReference type="GO" id="GO:0016791">
    <property type="term" value="F:phosphatase activity"/>
    <property type="evidence" value="ECO:0007669"/>
    <property type="project" value="TreeGrafter"/>
</dbReference>
<dbReference type="AlphaFoldDB" id="A0A4U1MPQ5"/>
<evidence type="ECO:0000256" key="2">
    <source>
        <dbReference type="ARBA" id="ARBA00022723"/>
    </source>
</evidence>
<sequence length="227" mass="26372">MIKAVLFDLDGTLLNRKASVENFIHDQYKRLLKELEMVDESDYCARFIELDDNGYRWKDEVYKQLVEEYKLAITSEELLDDYLEFFQFHCIPYEGLSDLLFSLKNLNYLMGLISNGRTDFQLRNFQALGIEGHFDSVHISEEEGVKKPDPHIFRQALRRLNVQPDEAVYVGDHHENDIIGAKSAGLKTIWKKDDQVSKGEENASVHSLLDILLVLDEWTTEGKKMHS</sequence>